<evidence type="ECO:0000313" key="1">
    <source>
        <dbReference type="EMBL" id="QYT00152.1"/>
    </source>
</evidence>
<name>A0A8G0LDK5_9HYPO</name>
<proteinExistence type="predicted"/>
<dbReference type="Gene3D" id="3.40.630.10">
    <property type="entry name" value="Zn peptidases"/>
    <property type="match status" value="1"/>
</dbReference>
<sequence length="234" mass="25770">MLASNEADRAFEWLSPFYIRPFESESPRLNTPLRKCLRLLAAQHALHFKQDNVGNIYLSSPGRDPQLPPIGICFHLDDSKSPGTFEGALRAFFALKSSSLICGVFLTGWSSLYEKGLGHDVWLGRSAAEELYSSYPDLKQFALMTDVAEFSMSATFEIVKSRSNPTHIRGSPVLVQKAQEAANAVSDVSTSSSVITSDSRVPEIRIEGDHAIQLGTSVVQAYSGYIQAIFDNFD</sequence>
<gene>
    <name evidence="1" type="ORF">H0G86_007250</name>
</gene>
<organism evidence="1 2">
    <name type="scientific">Trichoderma simmonsii</name>
    <dbReference type="NCBI Taxonomy" id="1491479"/>
    <lineage>
        <taxon>Eukaryota</taxon>
        <taxon>Fungi</taxon>
        <taxon>Dikarya</taxon>
        <taxon>Ascomycota</taxon>
        <taxon>Pezizomycotina</taxon>
        <taxon>Sordariomycetes</taxon>
        <taxon>Hypocreomycetidae</taxon>
        <taxon>Hypocreales</taxon>
        <taxon>Hypocreaceae</taxon>
        <taxon>Trichoderma</taxon>
    </lineage>
</organism>
<protein>
    <submittedName>
        <fullName evidence="1">Uncharacterized protein</fullName>
    </submittedName>
</protein>
<dbReference type="Proteomes" id="UP000826661">
    <property type="component" value="Chromosome IV"/>
</dbReference>
<dbReference type="EMBL" id="CP075867">
    <property type="protein sequence ID" value="QYT00152.1"/>
    <property type="molecule type" value="Genomic_DNA"/>
</dbReference>
<dbReference type="AlphaFoldDB" id="A0A8G0LDK5"/>
<reference evidence="1 2" key="1">
    <citation type="journal article" date="2021" name="BMC Genomics">
        <title>Telomere-to-telomere genome assembly of asparaginase-producing Trichoderma simmonsii.</title>
        <authorList>
            <person name="Chung D."/>
            <person name="Kwon Y.M."/>
            <person name="Yang Y."/>
        </authorList>
    </citation>
    <scope>NUCLEOTIDE SEQUENCE [LARGE SCALE GENOMIC DNA]</scope>
    <source>
        <strain evidence="1 2">GH-Sj1</strain>
    </source>
</reference>
<keyword evidence="2" id="KW-1185">Reference proteome</keyword>
<accession>A0A8G0LDK5</accession>
<evidence type="ECO:0000313" key="2">
    <source>
        <dbReference type="Proteomes" id="UP000826661"/>
    </source>
</evidence>